<accession>A0AAD5U8J5</accession>
<reference evidence="1" key="1">
    <citation type="submission" date="2020-05" db="EMBL/GenBank/DDBJ databases">
        <title>Phylogenomic resolution of chytrid fungi.</title>
        <authorList>
            <person name="Stajich J.E."/>
            <person name="Amses K."/>
            <person name="Simmons R."/>
            <person name="Seto K."/>
            <person name="Myers J."/>
            <person name="Bonds A."/>
            <person name="Quandt C.A."/>
            <person name="Barry K."/>
            <person name="Liu P."/>
            <person name="Grigoriev I."/>
            <person name="Longcore J.E."/>
            <person name="James T.Y."/>
        </authorList>
    </citation>
    <scope>NUCLEOTIDE SEQUENCE</scope>
    <source>
        <strain evidence="1">JEL0476</strain>
    </source>
</reference>
<keyword evidence="2" id="KW-1185">Reference proteome</keyword>
<evidence type="ECO:0000313" key="2">
    <source>
        <dbReference type="Proteomes" id="UP001211065"/>
    </source>
</evidence>
<evidence type="ECO:0008006" key="3">
    <source>
        <dbReference type="Google" id="ProtNLM"/>
    </source>
</evidence>
<dbReference type="InterPro" id="IPR036236">
    <property type="entry name" value="Znf_C2H2_sf"/>
</dbReference>
<sequence>MNLVESITRKKNSLSFGFDIIQLTKDSRPLLPLPSPSSFYTDKYRFRDDSLYIEKKNISISNLLGHEKIFVEEPKSYNISSLEGEKLEENNFDSVFHQSSTSSIVIDNPPLSPNYTADNDDRELDEQFLNSNSIEEIVQTTTKKAVTKKKNTSIKKKREKIKKIDDDDEEYSDIKVFNLISTDTLQNIDQSEKDDNEVLIPSPNLIKTGKSTTLFQCAFEGCEKTFTRPYNLKSYHTDKRPYKCDKCTQSFVRKNDYQRVSQFL</sequence>
<evidence type="ECO:0000313" key="1">
    <source>
        <dbReference type="EMBL" id="KAJ3223846.1"/>
    </source>
</evidence>
<dbReference type="Proteomes" id="UP001211065">
    <property type="component" value="Unassembled WGS sequence"/>
</dbReference>
<proteinExistence type="predicted"/>
<dbReference type="AlphaFoldDB" id="A0AAD5U8J5"/>
<organism evidence="1 2">
    <name type="scientific">Clydaea vesicula</name>
    <dbReference type="NCBI Taxonomy" id="447962"/>
    <lineage>
        <taxon>Eukaryota</taxon>
        <taxon>Fungi</taxon>
        <taxon>Fungi incertae sedis</taxon>
        <taxon>Chytridiomycota</taxon>
        <taxon>Chytridiomycota incertae sedis</taxon>
        <taxon>Chytridiomycetes</taxon>
        <taxon>Lobulomycetales</taxon>
        <taxon>Lobulomycetaceae</taxon>
        <taxon>Clydaea</taxon>
    </lineage>
</organism>
<comment type="caution">
    <text evidence="1">The sequence shown here is derived from an EMBL/GenBank/DDBJ whole genome shotgun (WGS) entry which is preliminary data.</text>
</comment>
<protein>
    <recommendedName>
        <fullName evidence="3">C2H2-type domain-containing protein</fullName>
    </recommendedName>
</protein>
<dbReference type="EMBL" id="JADGJW010000115">
    <property type="protein sequence ID" value="KAJ3223846.1"/>
    <property type="molecule type" value="Genomic_DNA"/>
</dbReference>
<name>A0AAD5U8J5_9FUNG</name>
<dbReference type="SUPFAM" id="SSF57667">
    <property type="entry name" value="beta-beta-alpha zinc fingers"/>
    <property type="match status" value="1"/>
</dbReference>
<dbReference type="Gene3D" id="3.30.160.60">
    <property type="entry name" value="Classic Zinc Finger"/>
    <property type="match status" value="1"/>
</dbReference>
<gene>
    <name evidence="1" type="ORF">HK099_000617</name>
</gene>